<keyword evidence="1" id="KW-0812">Transmembrane</keyword>
<proteinExistence type="predicted"/>
<dbReference type="EMBL" id="FWEV01000090">
    <property type="protein sequence ID" value="SLM29442.1"/>
    <property type="molecule type" value="Genomic_DNA"/>
</dbReference>
<reference evidence="3 4" key="1">
    <citation type="submission" date="2017-03" db="EMBL/GenBank/DDBJ databases">
        <authorList>
            <person name="Afonso C.L."/>
            <person name="Miller P.J."/>
            <person name="Scott M.A."/>
            <person name="Spackman E."/>
            <person name="Goraichik I."/>
            <person name="Dimitrov K.M."/>
            <person name="Suarez D.L."/>
            <person name="Swayne D.E."/>
        </authorList>
    </citation>
    <scope>NUCLEOTIDE SEQUENCE [LARGE SCALE GENOMIC DNA]</scope>
    <source>
        <strain evidence="3">PRJEB14757</strain>
    </source>
</reference>
<dbReference type="PANTHER" id="PTHR38834">
    <property type="entry name" value="PERIPLASMIC SUBSTRATE BINDING PROTEIN FAMILY 3"/>
    <property type="match status" value="1"/>
</dbReference>
<dbReference type="STRING" id="1246637.MTBBW1_180005"/>
<dbReference type="OrthoDB" id="5455658at2"/>
<dbReference type="PANTHER" id="PTHR38834:SF3">
    <property type="entry name" value="SOLUTE-BINDING PROTEIN FAMILY 3_N-TERMINAL DOMAIN-CONTAINING PROTEIN"/>
    <property type="match status" value="1"/>
</dbReference>
<dbReference type="Gene3D" id="3.40.190.10">
    <property type="entry name" value="Periplasmic binding protein-like II"/>
    <property type="match status" value="2"/>
</dbReference>
<keyword evidence="1" id="KW-1133">Transmembrane helix</keyword>
<organism evidence="3 4">
    <name type="scientific">Desulfamplus magnetovallimortis</name>
    <dbReference type="NCBI Taxonomy" id="1246637"/>
    <lineage>
        <taxon>Bacteria</taxon>
        <taxon>Pseudomonadati</taxon>
        <taxon>Thermodesulfobacteriota</taxon>
        <taxon>Desulfobacteria</taxon>
        <taxon>Desulfobacterales</taxon>
        <taxon>Desulfobacteraceae</taxon>
        <taxon>Desulfamplus</taxon>
    </lineage>
</organism>
<accession>A0A1W1HAJ6</accession>
<gene>
    <name evidence="3" type="ORF">MTBBW1_180005</name>
</gene>
<evidence type="ECO:0000256" key="1">
    <source>
        <dbReference type="SAM" id="Phobius"/>
    </source>
</evidence>
<keyword evidence="1" id="KW-0472">Membrane</keyword>
<evidence type="ECO:0000313" key="4">
    <source>
        <dbReference type="Proteomes" id="UP000191931"/>
    </source>
</evidence>
<dbReference type="RefSeq" id="WP_080799145.1">
    <property type="nucleotide sequence ID" value="NZ_LT828540.1"/>
</dbReference>
<dbReference type="Proteomes" id="UP000191931">
    <property type="component" value="Unassembled WGS sequence"/>
</dbReference>
<dbReference type="InterPro" id="IPR001638">
    <property type="entry name" value="Solute-binding_3/MltF_N"/>
</dbReference>
<keyword evidence="4" id="KW-1185">Reference proteome</keyword>
<protein>
    <recommendedName>
        <fullName evidence="2">Solute-binding protein family 3/N-terminal domain-containing protein</fullName>
    </recommendedName>
</protein>
<dbReference type="Pfam" id="PF00497">
    <property type="entry name" value="SBP_bac_3"/>
    <property type="match status" value="1"/>
</dbReference>
<feature type="transmembrane region" description="Helical" evidence="1">
    <location>
        <begin position="66"/>
        <end position="85"/>
    </location>
</feature>
<evidence type="ECO:0000313" key="3">
    <source>
        <dbReference type="EMBL" id="SLM29442.1"/>
    </source>
</evidence>
<name>A0A1W1HAJ6_9BACT</name>
<evidence type="ECO:0000259" key="2">
    <source>
        <dbReference type="SMART" id="SM00062"/>
    </source>
</evidence>
<sequence>MIKTVNGHNGFSATPEHGSNISISGILHTMQKVLYTFRNRPPEKPALCSGKSKLANERCAISTVKFFILILKIVSGIFLFTIISFSEISSQERVLFNSNLSDKMARVFRIATDRWPPHEDIFNENEPGMCTEVVRQVFQKMGVQIKITQYPWARAVDLVFKGDSDALFCALYSDERAEHCFFPETPITKLKYFLFIKKKNRNTLAFDTYEDLAQSQVGIVRSFAYPEKFWNFLKSHGNYQEVESDDLNFRKLMADRIDYAVADYANGMLLMQKMGLTDKIEPILSKLIHESDLYLIFSKQTVNPEFVELFSDTLKSFKETEHYRMLNEKYYGKTACCLN</sequence>
<dbReference type="AlphaFoldDB" id="A0A1W1HAJ6"/>
<dbReference type="SMART" id="SM00062">
    <property type="entry name" value="PBPb"/>
    <property type="match status" value="1"/>
</dbReference>
<dbReference type="SUPFAM" id="SSF53850">
    <property type="entry name" value="Periplasmic binding protein-like II"/>
    <property type="match status" value="1"/>
</dbReference>
<feature type="domain" description="Solute-binding protein family 3/N-terminal" evidence="2">
    <location>
        <begin position="107"/>
        <end position="334"/>
    </location>
</feature>